<proteinExistence type="predicted"/>
<name>A0A0G1PAP8_9BACT</name>
<protein>
    <submittedName>
        <fullName evidence="2">Uncharacterized protein</fullName>
    </submittedName>
</protein>
<sequence>MIAFALIRKILVSIAPLALFYLLRKVARNQHVPKRKTHSSGFDPSTPLRASMSKIVEGEIVEEKS</sequence>
<keyword evidence="1" id="KW-0812">Transmembrane</keyword>
<gene>
    <name evidence="2" type="ORF">UX05_C0014G0006</name>
</gene>
<comment type="caution">
    <text evidence="2">The sequence shown here is derived from an EMBL/GenBank/DDBJ whole genome shotgun (WGS) entry which is preliminary data.</text>
</comment>
<evidence type="ECO:0000313" key="2">
    <source>
        <dbReference type="EMBL" id="KKU02468.1"/>
    </source>
</evidence>
<evidence type="ECO:0000256" key="1">
    <source>
        <dbReference type="SAM" id="Phobius"/>
    </source>
</evidence>
<dbReference type="Proteomes" id="UP000034264">
    <property type="component" value="Unassembled WGS sequence"/>
</dbReference>
<dbReference type="EMBL" id="LCKS01000014">
    <property type="protein sequence ID" value="KKU02468.1"/>
    <property type="molecule type" value="Genomic_DNA"/>
</dbReference>
<keyword evidence="1" id="KW-0472">Membrane</keyword>
<feature type="transmembrane region" description="Helical" evidence="1">
    <location>
        <begin position="6"/>
        <end position="23"/>
    </location>
</feature>
<reference evidence="2 3" key="1">
    <citation type="journal article" date="2015" name="Nature">
        <title>rRNA introns, odd ribosomes, and small enigmatic genomes across a large radiation of phyla.</title>
        <authorList>
            <person name="Brown C.T."/>
            <person name="Hug L.A."/>
            <person name="Thomas B.C."/>
            <person name="Sharon I."/>
            <person name="Castelle C.J."/>
            <person name="Singh A."/>
            <person name="Wilkins M.J."/>
            <person name="Williams K.H."/>
            <person name="Banfield J.F."/>
        </authorList>
    </citation>
    <scope>NUCLEOTIDE SEQUENCE [LARGE SCALE GENOMIC DNA]</scope>
</reference>
<keyword evidence="1" id="KW-1133">Transmembrane helix</keyword>
<evidence type="ECO:0000313" key="3">
    <source>
        <dbReference type="Proteomes" id="UP000034264"/>
    </source>
</evidence>
<accession>A0A0G1PAP8</accession>
<organism evidence="2 3">
    <name type="scientific">Candidatus Amesbacteria bacterium GW2011_GWC2_45_19</name>
    <dbReference type="NCBI Taxonomy" id="1618366"/>
    <lineage>
        <taxon>Bacteria</taxon>
        <taxon>Candidatus Amesiibacteriota</taxon>
    </lineage>
</organism>
<dbReference type="AlphaFoldDB" id="A0A0G1PAP8"/>